<dbReference type="GO" id="GO:0003677">
    <property type="term" value="F:DNA binding"/>
    <property type="evidence" value="ECO:0007669"/>
    <property type="project" value="UniProtKB-KW"/>
</dbReference>
<dbReference type="CDD" id="cd00090">
    <property type="entry name" value="HTH_ARSR"/>
    <property type="match status" value="1"/>
</dbReference>
<dbReference type="GO" id="GO:0003700">
    <property type="term" value="F:DNA-binding transcription factor activity"/>
    <property type="evidence" value="ECO:0007669"/>
    <property type="project" value="InterPro"/>
</dbReference>
<dbReference type="EMBL" id="QJJQ01000019">
    <property type="protein sequence ID" value="PXW82362.1"/>
    <property type="molecule type" value="Genomic_DNA"/>
</dbReference>
<dbReference type="PROSITE" id="PS50987">
    <property type="entry name" value="HTH_ARSR_2"/>
    <property type="match status" value="1"/>
</dbReference>
<keyword evidence="6" id="KW-1185">Reference proteome</keyword>
<dbReference type="Proteomes" id="UP000247978">
    <property type="component" value="Unassembled WGS sequence"/>
</dbReference>
<evidence type="ECO:0000256" key="2">
    <source>
        <dbReference type="ARBA" id="ARBA00023125"/>
    </source>
</evidence>
<dbReference type="PRINTS" id="PR00778">
    <property type="entry name" value="HTHARSR"/>
</dbReference>
<evidence type="ECO:0000313" key="6">
    <source>
        <dbReference type="Proteomes" id="UP000247978"/>
    </source>
</evidence>
<accession>A0A2V3VKK6</accession>
<dbReference type="PANTHER" id="PTHR33154">
    <property type="entry name" value="TRANSCRIPTIONAL REGULATOR, ARSR FAMILY"/>
    <property type="match status" value="1"/>
</dbReference>
<dbReference type="RefSeq" id="WP_110397161.1">
    <property type="nucleotide sequence ID" value="NZ_JBHUHB010000001.1"/>
</dbReference>
<evidence type="ECO:0000313" key="5">
    <source>
        <dbReference type="EMBL" id="PXW82362.1"/>
    </source>
</evidence>
<sequence length="299" mass="35272">MYKVEIDYSPVYELITSLYTYLDSTGRQINELGNKWVKDVQKNLDPEFVEELKDQKLEVLHRLNLLVWQCPKKDTIDHFLAWLEELPSSEVYMLLVPWVQHIPRDMIEIHTYFVSLLRKWSQQYFRHLQPEILEALRRDAQQKEKLITKMDPVELVEMSTNGIQIVSPHVKKLLLIPQYHQSPFSVTDYYDGLITCLYPVDVKDSDSSLPKKIGRQLKSLSDDKRLQILRYLHAQPRTFSEIQQFTGLSKSNTHYHIKLLRTSGLIRAYHNSVRVESYSFREGTITHLHDVLTNFVKGE</sequence>
<evidence type="ECO:0000256" key="3">
    <source>
        <dbReference type="ARBA" id="ARBA00023163"/>
    </source>
</evidence>
<protein>
    <submittedName>
        <fullName evidence="5">Helix-turn-helix protein</fullName>
    </submittedName>
</protein>
<keyword evidence="1" id="KW-0805">Transcription regulation</keyword>
<dbReference type="PANTHER" id="PTHR33154:SF33">
    <property type="entry name" value="TRANSCRIPTIONAL REPRESSOR SDPR"/>
    <property type="match status" value="1"/>
</dbReference>
<dbReference type="InterPro" id="IPR036390">
    <property type="entry name" value="WH_DNA-bd_sf"/>
</dbReference>
<reference evidence="5 6" key="1">
    <citation type="submission" date="2018-05" db="EMBL/GenBank/DDBJ databases">
        <title>Genomic Encyclopedia of Type Strains, Phase IV (KMG-IV): sequencing the most valuable type-strain genomes for metagenomic binning, comparative biology and taxonomic classification.</title>
        <authorList>
            <person name="Goeker M."/>
        </authorList>
    </citation>
    <scope>NUCLEOTIDE SEQUENCE [LARGE SCALE GENOMIC DNA]</scope>
    <source>
        <strain evidence="5 6">DSM 28556</strain>
    </source>
</reference>
<gene>
    <name evidence="5" type="ORF">DFR56_11949</name>
</gene>
<keyword evidence="2" id="KW-0238">DNA-binding</keyword>
<dbReference type="SMART" id="SM00418">
    <property type="entry name" value="HTH_ARSR"/>
    <property type="match status" value="1"/>
</dbReference>
<dbReference type="Pfam" id="PF12840">
    <property type="entry name" value="HTH_20"/>
    <property type="match status" value="1"/>
</dbReference>
<feature type="domain" description="HTH arsR-type" evidence="4">
    <location>
        <begin position="205"/>
        <end position="299"/>
    </location>
</feature>
<organism evidence="5 6">
    <name type="scientific">Pseudogracilibacillus auburnensis</name>
    <dbReference type="NCBI Taxonomy" id="1494959"/>
    <lineage>
        <taxon>Bacteria</taxon>
        <taxon>Bacillati</taxon>
        <taxon>Bacillota</taxon>
        <taxon>Bacilli</taxon>
        <taxon>Bacillales</taxon>
        <taxon>Bacillaceae</taxon>
        <taxon>Pseudogracilibacillus</taxon>
    </lineage>
</organism>
<evidence type="ECO:0000259" key="4">
    <source>
        <dbReference type="PROSITE" id="PS50987"/>
    </source>
</evidence>
<comment type="caution">
    <text evidence="5">The sequence shown here is derived from an EMBL/GenBank/DDBJ whole genome shotgun (WGS) entry which is preliminary data.</text>
</comment>
<dbReference type="InterPro" id="IPR051081">
    <property type="entry name" value="HTH_MetalResp_TranReg"/>
</dbReference>
<dbReference type="InterPro" id="IPR036388">
    <property type="entry name" value="WH-like_DNA-bd_sf"/>
</dbReference>
<dbReference type="Gene3D" id="1.10.10.10">
    <property type="entry name" value="Winged helix-like DNA-binding domain superfamily/Winged helix DNA-binding domain"/>
    <property type="match status" value="1"/>
</dbReference>
<evidence type="ECO:0000256" key="1">
    <source>
        <dbReference type="ARBA" id="ARBA00023015"/>
    </source>
</evidence>
<proteinExistence type="predicted"/>
<name>A0A2V3VKK6_9BACI</name>
<dbReference type="InterPro" id="IPR011991">
    <property type="entry name" value="ArsR-like_HTH"/>
</dbReference>
<dbReference type="SUPFAM" id="SSF46785">
    <property type="entry name" value="Winged helix' DNA-binding domain"/>
    <property type="match status" value="1"/>
</dbReference>
<dbReference type="OrthoDB" id="2646147at2"/>
<dbReference type="InterPro" id="IPR001845">
    <property type="entry name" value="HTH_ArsR_DNA-bd_dom"/>
</dbReference>
<keyword evidence="3" id="KW-0804">Transcription</keyword>
<dbReference type="AlphaFoldDB" id="A0A2V3VKK6"/>